<dbReference type="InterPro" id="IPR004107">
    <property type="entry name" value="Integrase_SAM-like_N"/>
</dbReference>
<dbReference type="InterPro" id="IPR002104">
    <property type="entry name" value="Integrase_catalytic"/>
</dbReference>
<organism evidence="8 9">
    <name type="scientific">Novosphingobium pentaromativorans US6-1</name>
    <dbReference type="NCBI Taxonomy" id="1088721"/>
    <lineage>
        <taxon>Bacteria</taxon>
        <taxon>Pseudomonadati</taxon>
        <taxon>Pseudomonadota</taxon>
        <taxon>Alphaproteobacteria</taxon>
        <taxon>Sphingomonadales</taxon>
        <taxon>Sphingomonadaceae</taxon>
        <taxon>Novosphingobium</taxon>
    </lineage>
</organism>
<dbReference type="PROSITE" id="PS51900">
    <property type="entry name" value="CB"/>
    <property type="match status" value="1"/>
</dbReference>
<dbReference type="InterPro" id="IPR050090">
    <property type="entry name" value="Tyrosine_recombinase_XerCD"/>
</dbReference>
<dbReference type="Proteomes" id="UP000004030">
    <property type="component" value="Unassembled WGS sequence"/>
</dbReference>
<dbReference type="InterPro" id="IPR010998">
    <property type="entry name" value="Integrase_recombinase_N"/>
</dbReference>
<keyword evidence="8" id="KW-0614">Plasmid</keyword>
<name>G6EKZ2_9SPHN</name>
<keyword evidence="9" id="KW-1185">Reference proteome</keyword>
<evidence type="ECO:0000313" key="8">
    <source>
        <dbReference type="EMBL" id="EHJ57959.1"/>
    </source>
</evidence>
<dbReference type="InterPro" id="IPR011010">
    <property type="entry name" value="DNA_brk_join_enz"/>
</dbReference>
<dbReference type="Pfam" id="PF02899">
    <property type="entry name" value="Phage_int_SAM_1"/>
    <property type="match status" value="1"/>
</dbReference>
<dbReference type="OrthoDB" id="4020134at2"/>
<dbReference type="PATRIC" id="fig|1088721.3.peg.4917"/>
<protein>
    <submittedName>
        <fullName evidence="8">Putative phage type integrase/recombinase</fullName>
    </submittedName>
</protein>
<comment type="caution">
    <text evidence="8">The sequence shown here is derived from an EMBL/GenBank/DDBJ whole genome shotgun (WGS) entry which is preliminary data.</text>
</comment>
<sequence>MATVPQARNGRVLDSGGVRGRDWQAVDISEVPIVIQEHRNADGLDTYIPVIMQGEAIYDANLDRYFLDLPLNGARSRHSLRAHGYDVLVWVRFLAEARSKTVWQADGDDVAAYHRARRRSDADFRISASSWNRAVASLDKLYRWAEREGLVERTPFTHRQVWRRSYGGRRAAIAGRNEAYERAARRSDVRFIDLADYHAFRDVGLRGLTVEGVERPGARDRNGARNALFADLLVTTGLRLEEASFLLAAEIPTLDARSERQRRVELPSALTKGDRGRTMLLPRRLLPAFDAYIAVERASAVTKFASRRGWEAIDRPIFIHRPPPEPTALQLAGGGTMDMELVTPEERARLVICADDGAPCEAAVLWLTEVGHPVLPNSWEAIFARASRRCTDAGITVRVSPHQLRHSFAVHMLAMLIQRRINEAVASAGAMEGYRQLLGDPLQQVQRLLGHSSLATTSVYLDHIATRADTVDAAIEDLLARVPDYLRS</sequence>
<dbReference type="Pfam" id="PF00589">
    <property type="entry name" value="Phage_integrase"/>
    <property type="match status" value="1"/>
</dbReference>
<evidence type="ECO:0000256" key="5">
    <source>
        <dbReference type="PROSITE-ProRule" id="PRU01248"/>
    </source>
</evidence>
<evidence type="ECO:0000259" key="7">
    <source>
        <dbReference type="PROSITE" id="PS51900"/>
    </source>
</evidence>
<dbReference type="Gene3D" id="1.10.443.10">
    <property type="entry name" value="Intergrase catalytic core"/>
    <property type="match status" value="1"/>
</dbReference>
<evidence type="ECO:0000259" key="6">
    <source>
        <dbReference type="PROSITE" id="PS51898"/>
    </source>
</evidence>
<dbReference type="InterPro" id="IPR044068">
    <property type="entry name" value="CB"/>
</dbReference>
<keyword evidence="3 5" id="KW-0238">DNA-binding</keyword>
<dbReference type="PROSITE" id="PS51898">
    <property type="entry name" value="TYR_RECOMBINASE"/>
    <property type="match status" value="1"/>
</dbReference>
<evidence type="ECO:0000256" key="2">
    <source>
        <dbReference type="ARBA" id="ARBA00022908"/>
    </source>
</evidence>
<feature type="domain" description="Tyr recombinase" evidence="6">
    <location>
        <begin position="203"/>
        <end position="476"/>
    </location>
</feature>
<proteinExistence type="inferred from homology"/>
<dbReference type="EMBL" id="AGFM01000122">
    <property type="protein sequence ID" value="EHJ57959.1"/>
    <property type="molecule type" value="Genomic_DNA"/>
</dbReference>
<dbReference type="InterPro" id="IPR013762">
    <property type="entry name" value="Integrase-like_cat_sf"/>
</dbReference>
<evidence type="ECO:0000256" key="4">
    <source>
        <dbReference type="ARBA" id="ARBA00023172"/>
    </source>
</evidence>
<dbReference type="SUPFAM" id="SSF47823">
    <property type="entry name" value="lambda integrase-like, N-terminal domain"/>
    <property type="match status" value="1"/>
</dbReference>
<keyword evidence="2" id="KW-0229">DNA integration</keyword>
<comment type="similarity">
    <text evidence="1">Belongs to the 'phage' integrase family.</text>
</comment>
<evidence type="ECO:0000256" key="1">
    <source>
        <dbReference type="ARBA" id="ARBA00008857"/>
    </source>
</evidence>
<dbReference type="Gene3D" id="1.10.150.130">
    <property type="match status" value="1"/>
</dbReference>
<accession>G6EKZ2</accession>
<reference evidence="8 9" key="1">
    <citation type="journal article" date="2012" name="J. Bacteriol.">
        <title>Genome sequence of benzo(a)pyrene-degrading bacterium Novosphingobium pentaromativorans US6-1.</title>
        <authorList>
            <person name="Luo Y.R."/>
            <person name="Kang S.G."/>
            <person name="Kim S.J."/>
            <person name="Kim M.R."/>
            <person name="Li N."/>
            <person name="Lee J.H."/>
            <person name="Kwon K.K."/>
        </authorList>
    </citation>
    <scope>NUCLEOTIDE SEQUENCE [LARGE SCALE GENOMIC DNA]</scope>
    <source>
        <strain evidence="8 9">US6-1</strain>
        <plasmid evidence="8">pLA1</plasmid>
    </source>
</reference>
<keyword evidence="4" id="KW-0233">DNA recombination</keyword>
<geneLocation type="plasmid" evidence="8">
    <name>pLA1</name>
</geneLocation>
<dbReference type="PANTHER" id="PTHR30349">
    <property type="entry name" value="PHAGE INTEGRASE-RELATED"/>
    <property type="match status" value="1"/>
</dbReference>
<dbReference type="AlphaFoldDB" id="G6EKZ2"/>
<evidence type="ECO:0000256" key="3">
    <source>
        <dbReference type="ARBA" id="ARBA00023125"/>
    </source>
</evidence>
<dbReference type="GO" id="GO:0003677">
    <property type="term" value="F:DNA binding"/>
    <property type="evidence" value="ECO:0007669"/>
    <property type="project" value="UniProtKB-UniRule"/>
</dbReference>
<evidence type="ECO:0000313" key="9">
    <source>
        <dbReference type="Proteomes" id="UP000004030"/>
    </source>
</evidence>
<dbReference type="GO" id="GO:0015074">
    <property type="term" value="P:DNA integration"/>
    <property type="evidence" value="ECO:0007669"/>
    <property type="project" value="UniProtKB-KW"/>
</dbReference>
<dbReference type="SUPFAM" id="SSF56349">
    <property type="entry name" value="DNA breaking-rejoining enzymes"/>
    <property type="match status" value="1"/>
</dbReference>
<dbReference type="PANTHER" id="PTHR30349:SF64">
    <property type="entry name" value="PROPHAGE INTEGRASE INTD-RELATED"/>
    <property type="match status" value="1"/>
</dbReference>
<dbReference type="GO" id="GO:0006310">
    <property type="term" value="P:DNA recombination"/>
    <property type="evidence" value="ECO:0007669"/>
    <property type="project" value="UniProtKB-KW"/>
</dbReference>
<feature type="domain" description="Core-binding (CB)" evidence="7">
    <location>
        <begin position="52"/>
        <end position="146"/>
    </location>
</feature>
<gene>
    <name evidence="8" type="ORF">NSU_pLA1065</name>
</gene>